<accession>A0A383BZN9</accession>
<gene>
    <name evidence="1" type="ORF">METZ01_LOCUS478127</name>
</gene>
<evidence type="ECO:0000313" key="1">
    <source>
        <dbReference type="EMBL" id="SVE25273.1"/>
    </source>
</evidence>
<dbReference type="EMBL" id="UINC01204512">
    <property type="protein sequence ID" value="SVE25273.1"/>
    <property type="molecule type" value="Genomic_DNA"/>
</dbReference>
<name>A0A383BZN9_9ZZZZ</name>
<dbReference type="AlphaFoldDB" id="A0A383BZN9"/>
<sequence>MDKNDILCTSQHFRLIISLAQINLNIWLTKEEMTNHKDNYLKNMKLGHQLNGIRNQLKNKILDINGLSERSLEKT</sequence>
<feature type="non-terminal residue" evidence="1">
    <location>
        <position position="75"/>
    </location>
</feature>
<protein>
    <submittedName>
        <fullName evidence="1">Uncharacterized protein</fullName>
    </submittedName>
</protein>
<organism evidence="1">
    <name type="scientific">marine metagenome</name>
    <dbReference type="NCBI Taxonomy" id="408172"/>
    <lineage>
        <taxon>unclassified sequences</taxon>
        <taxon>metagenomes</taxon>
        <taxon>ecological metagenomes</taxon>
    </lineage>
</organism>
<proteinExistence type="predicted"/>
<reference evidence="1" key="1">
    <citation type="submission" date="2018-05" db="EMBL/GenBank/DDBJ databases">
        <authorList>
            <person name="Lanie J.A."/>
            <person name="Ng W.-L."/>
            <person name="Kazmierczak K.M."/>
            <person name="Andrzejewski T.M."/>
            <person name="Davidsen T.M."/>
            <person name="Wayne K.J."/>
            <person name="Tettelin H."/>
            <person name="Glass J.I."/>
            <person name="Rusch D."/>
            <person name="Podicherti R."/>
            <person name="Tsui H.-C.T."/>
            <person name="Winkler M.E."/>
        </authorList>
    </citation>
    <scope>NUCLEOTIDE SEQUENCE</scope>
</reference>